<dbReference type="Proteomes" id="UP000295210">
    <property type="component" value="Unassembled WGS sequence"/>
</dbReference>
<comment type="caution">
    <text evidence="1">The sequence shown here is derived from an EMBL/GenBank/DDBJ whole genome shotgun (WGS) entry which is preliminary data.</text>
</comment>
<dbReference type="EMBL" id="SMGK01000003">
    <property type="protein sequence ID" value="TCK72768.1"/>
    <property type="molecule type" value="Genomic_DNA"/>
</dbReference>
<keyword evidence="2" id="KW-1185">Reference proteome</keyword>
<accession>A0A4R1L3Y2</accession>
<gene>
    <name evidence="1" type="ORF">C7378_2358</name>
</gene>
<organism evidence="1 2">
    <name type="scientific">Acidipila rosea</name>
    <dbReference type="NCBI Taxonomy" id="768535"/>
    <lineage>
        <taxon>Bacteria</taxon>
        <taxon>Pseudomonadati</taxon>
        <taxon>Acidobacteriota</taxon>
        <taxon>Terriglobia</taxon>
        <taxon>Terriglobales</taxon>
        <taxon>Acidobacteriaceae</taxon>
        <taxon>Acidipila</taxon>
    </lineage>
</organism>
<reference evidence="1 2" key="1">
    <citation type="submission" date="2019-03" db="EMBL/GenBank/DDBJ databases">
        <title>Genomic Encyclopedia of Type Strains, Phase IV (KMG-IV): sequencing the most valuable type-strain genomes for metagenomic binning, comparative biology and taxonomic classification.</title>
        <authorList>
            <person name="Goeker M."/>
        </authorList>
    </citation>
    <scope>NUCLEOTIDE SEQUENCE [LARGE SCALE GENOMIC DNA]</scope>
    <source>
        <strain evidence="1 2">DSM 103428</strain>
    </source>
</reference>
<proteinExistence type="predicted"/>
<sequence length="60" mass="6959">MNEQTVVKPIAPIARGLSEYATVPTKATVFMRTFLPWQIIRFLVINAKIMSMTRRNEKLH</sequence>
<dbReference type="RefSeq" id="WP_131996594.1">
    <property type="nucleotide sequence ID" value="NZ_SMGK01000003.1"/>
</dbReference>
<evidence type="ECO:0000313" key="2">
    <source>
        <dbReference type="Proteomes" id="UP000295210"/>
    </source>
</evidence>
<name>A0A4R1L3Y2_9BACT</name>
<evidence type="ECO:0000313" key="1">
    <source>
        <dbReference type="EMBL" id="TCK72768.1"/>
    </source>
</evidence>
<dbReference type="AlphaFoldDB" id="A0A4R1L3Y2"/>
<protein>
    <submittedName>
        <fullName evidence="1">Uncharacterized protein</fullName>
    </submittedName>
</protein>
<dbReference type="OrthoDB" id="598359at2"/>